<reference evidence="6 7" key="1">
    <citation type="submission" date="2020-08" db="EMBL/GenBank/DDBJ databases">
        <title>Genomic Encyclopedia of Type Strains, Phase IV (KMG-IV): sequencing the most valuable type-strain genomes for metagenomic binning, comparative biology and taxonomic classification.</title>
        <authorList>
            <person name="Goeker M."/>
        </authorList>
    </citation>
    <scope>NUCLEOTIDE SEQUENCE [LARGE SCALE GENOMIC DNA]</scope>
    <source>
        <strain evidence="6 7">DSM 5391</strain>
    </source>
</reference>
<gene>
    <name evidence="4" type="primary">sspH</name>
    <name evidence="6" type="ORF">HNR53_003346</name>
</gene>
<evidence type="ECO:0000256" key="5">
    <source>
        <dbReference type="SAM" id="MobiDB-lite"/>
    </source>
</evidence>
<evidence type="ECO:0000313" key="6">
    <source>
        <dbReference type="EMBL" id="MBB6446686.1"/>
    </source>
</evidence>
<accession>A0A7X0HTV2</accession>
<dbReference type="NCBIfam" id="NF002867">
    <property type="entry name" value="PRK03174.1"/>
    <property type="match status" value="1"/>
</dbReference>
<feature type="region of interest" description="Disordered" evidence="5">
    <location>
        <begin position="37"/>
        <end position="60"/>
    </location>
</feature>
<comment type="induction">
    <text evidence="4">Expressed only in the forespore compartment of sporulating cells.</text>
</comment>
<comment type="subcellular location">
    <subcellularLocation>
        <location evidence="1 4">Spore core</location>
    </subcellularLocation>
</comment>
<dbReference type="HAMAP" id="MF_00667">
    <property type="entry name" value="SspH"/>
    <property type="match status" value="1"/>
</dbReference>
<protein>
    <recommendedName>
        <fullName evidence="4">Small, acid-soluble spore protein H</fullName>
        <shortName evidence="4">SASP H</shortName>
    </recommendedName>
</protein>
<dbReference type="Pfam" id="PF08141">
    <property type="entry name" value="SspH"/>
    <property type="match status" value="1"/>
</dbReference>
<organism evidence="6 7">
    <name type="scientific">Bacillus benzoevorans</name>
    <dbReference type="NCBI Taxonomy" id="1456"/>
    <lineage>
        <taxon>Bacteria</taxon>
        <taxon>Bacillati</taxon>
        <taxon>Bacillota</taxon>
        <taxon>Bacilli</taxon>
        <taxon>Bacillales</taxon>
        <taxon>Bacillaceae</taxon>
        <taxon>Bacillus</taxon>
    </lineage>
</organism>
<proteinExistence type="evidence at transcript level"/>
<comment type="similarity">
    <text evidence="2 4">Belongs to the SspH family.</text>
</comment>
<keyword evidence="3 4" id="KW-0749">Sporulation</keyword>
<name>A0A7X0HTV2_9BACI</name>
<dbReference type="Proteomes" id="UP000531594">
    <property type="component" value="Unassembled WGS sequence"/>
</dbReference>
<dbReference type="RefSeq" id="WP_184527905.1">
    <property type="nucleotide sequence ID" value="NZ_JACHGK010000012.1"/>
</dbReference>
<dbReference type="GO" id="GO:0042601">
    <property type="term" value="C:endospore-forming forespore"/>
    <property type="evidence" value="ECO:0007669"/>
    <property type="project" value="InterPro"/>
</dbReference>
<sequence length="60" mass="6887">MNIQRAKEITASPEMIHVTYNGKPIYIQNVDENNDTARIYPLDDPSREKSVSVSQLTEQH</sequence>
<evidence type="ECO:0000256" key="2">
    <source>
        <dbReference type="ARBA" id="ARBA00006573"/>
    </source>
</evidence>
<evidence type="ECO:0000256" key="3">
    <source>
        <dbReference type="ARBA" id="ARBA00022969"/>
    </source>
</evidence>
<evidence type="ECO:0000256" key="1">
    <source>
        <dbReference type="ARBA" id="ARBA00004288"/>
    </source>
</evidence>
<dbReference type="EMBL" id="JACHGK010000012">
    <property type="protein sequence ID" value="MBB6446686.1"/>
    <property type="molecule type" value="Genomic_DNA"/>
</dbReference>
<dbReference type="GO" id="GO:0030435">
    <property type="term" value="P:sporulation resulting in formation of a cellular spore"/>
    <property type="evidence" value="ECO:0007669"/>
    <property type="project" value="UniProtKB-KW"/>
</dbReference>
<dbReference type="NCBIfam" id="TIGR02861">
    <property type="entry name" value="SASP_H"/>
    <property type="match status" value="1"/>
</dbReference>
<dbReference type="GO" id="GO:0030436">
    <property type="term" value="P:asexual sporulation"/>
    <property type="evidence" value="ECO:0007669"/>
    <property type="project" value="UniProtKB-UniRule"/>
</dbReference>
<feature type="compositionally biased region" description="Polar residues" evidence="5">
    <location>
        <begin position="51"/>
        <end position="60"/>
    </location>
</feature>
<evidence type="ECO:0000313" key="7">
    <source>
        <dbReference type="Proteomes" id="UP000531594"/>
    </source>
</evidence>
<keyword evidence="7" id="KW-1185">Reference proteome</keyword>
<evidence type="ECO:0000256" key="4">
    <source>
        <dbReference type="HAMAP-Rule" id="MF_00667"/>
    </source>
</evidence>
<dbReference type="InterPro" id="IPR012610">
    <property type="entry name" value="SASP_SspH"/>
</dbReference>
<comment type="caution">
    <text evidence="6">The sequence shown here is derived from an EMBL/GenBank/DDBJ whole genome shotgun (WGS) entry which is preliminary data.</text>
</comment>
<dbReference type="AlphaFoldDB" id="A0A7X0HTV2"/>